<evidence type="ECO:0000313" key="3">
    <source>
        <dbReference type="Proteomes" id="UP000036403"/>
    </source>
</evidence>
<dbReference type="OrthoDB" id="7696924at2759"/>
<protein>
    <submittedName>
        <fullName evidence="2">Retrovirus-related pol polyprotein from transposon tnt 1-94</fullName>
    </submittedName>
</protein>
<name>A0A0J7K3D1_LASNI</name>
<sequence length="106" mass="12165">MWKKAMDEKMEAHGKNKTWTLTTCPPGSRILSNKWAFKIKTKADGTTDRYKPRIVTKGYQQRRGVNFHETFSPVAKYNTIRAVLAMAAAEKLKLRQFDVKTAFLNG</sequence>
<keyword evidence="3" id="KW-1185">Reference proteome</keyword>
<dbReference type="AlphaFoldDB" id="A0A0J7K3D1"/>
<proteinExistence type="predicted"/>
<comment type="caution">
    <text evidence="2">The sequence shown here is derived from an EMBL/GenBank/DDBJ whole genome shotgun (WGS) entry which is preliminary data.</text>
</comment>
<dbReference type="Pfam" id="PF07727">
    <property type="entry name" value="RVT_2"/>
    <property type="match status" value="1"/>
</dbReference>
<gene>
    <name evidence="2" type="ORF">RF55_16848</name>
</gene>
<reference evidence="2 3" key="1">
    <citation type="submission" date="2015-04" db="EMBL/GenBank/DDBJ databases">
        <title>Lasius niger genome sequencing.</title>
        <authorList>
            <person name="Konorov E.A."/>
            <person name="Nikitin M.A."/>
            <person name="Kirill M.V."/>
            <person name="Chang P."/>
        </authorList>
    </citation>
    <scope>NUCLEOTIDE SEQUENCE [LARGE SCALE GENOMIC DNA]</scope>
    <source>
        <tissue evidence="2">Whole</tissue>
    </source>
</reference>
<dbReference type="EMBL" id="LBMM01015085">
    <property type="protein sequence ID" value="KMQ84933.1"/>
    <property type="molecule type" value="Genomic_DNA"/>
</dbReference>
<feature type="domain" description="Reverse transcriptase Ty1/copia-type" evidence="1">
    <location>
        <begin position="16"/>
        <end position="106"/>
    </location>
</feature>
<organism evidence="2 3">
    <name type="scientific">Lasius niger</name>
    <name type="common">Black garden ant</name>
    <dbReference type="NCBI Taxonomy" id="67767"/>
    <lineage>
        <taxon>Eukaryota</taxon>
        <taxon>Metazoa</taxon>
        <taxon>Ecdysozoa</taxon>
        <taxon>Arthropoda</taxon>
        <taxon>Hexapoda</taxon>
        <taxon>Insecta</taxon>
        <taxon>Pterygota</taxon>
        <taxon>Neoptera</taxon>
        <taxon>Endopterygota</taxon>
        <taxon>Hymenoptera</taxon>
        <taxon>Apocrita</taxon>
        <taxon>Aculeata</taxon>
        <taxon>Formicoidea</taxon>
        <taxon>Formicidae</taxon>
        <taxon>Formicinae</taxon>
        <taxon>Lasius</taxon>
        <taxon>Lasius</taxon>
    </lineage>
</organism>
<accession>A0A0J7K3D1</accession>
<dbReference type="STRING" id="67767.A0A0J7K3D1"/>
<dbReference type="Proteomes" id="UP000036403">
    <property type="component" value="Unassembled WGS sequence"/>
</dbReference>
<dbReference type="PaxDb" id="67767-A0A0J7K3D1"/>
<evidence type="ECO:0000259" key="1">
    <source>
        <dbReference type="Pfam" id="PF07727"/>
    </source>
</evidence>
<dbReference type="InterPro" id="IPR013103">
    <property type="entry name" value="RVT_2"/>
</dbReference>
<evidence type="ECO:0000313" key="2">
    <source>
        <dbReference type="EMBL" id="KMQ84933.1"/>
    </source>
</evidence>